<organism evidence="1 2">
    <name type="scientific">Cupriavidus yeoncheonensis</name>
    <dbReference type="NCBI Taxonomy" id="1462994"/>
    <lineage>
        <taxon>Bacteria</taxon>
        <taxon>Pseudomonadati</taxon>
        <taxon>Pseudomonadota</taxon>
        <taxon>Betaproteobacteria</taxon>
        <taxon>Burkholderiales</taxon>
        <taxon>Burkholderiaceae</taxon>
        <taxon>Cupriavidus</taxon>
    </lineage>
</organism>
<reference evidence="1" key="1">
    <citation type="submission" date="2021-03" db="EMBL/GenBank/DDBJ databases">
        <authorList>
            <person name="Peeters C."/>
        </authorList>
    </citation>
    <scope>NUCLEOTIDE SEQUENCE</scope>
    <source>
        <strain evidence="1">LMG 31506</strain>
    </source>
</reference>
<name>A0A916IUN6_9BURK</name>
<sequence>MPAPPAPIPTPISPIRYALGPGQALRRHAARGTVIHVAEGHVEVVLPPQWAAIGTLGLCHRLSPGGVLVLGERGWLTVSATGAAEVMWQEPAPGRWQRRWRGLAGWLRRRALPATTGPVKAETR</sequence>
<dbReference type="Proteomes" id="UP000672934">
    <property type="component" value="Unassembled WGS sequence"/>
</dbReference>
<dbReference type="RefSeq" id="WP_211947379.1">
    <property type="nucleotide sequence ID" value="NZ_CAJPUY010000007.1"/>
</dbReference>
<proteinExistence type="predicted"/>
<evidence type="ECO:0000313" key="1">
    <source>
        <dbReference type="EMBL" id="CAG2140922.1"/>
    </source>
</evidence>
<dbReference type="EMBL" id="CAJPUY010000007">
    <property type="protein sequence ID" value="CAG2140922.1"/>
    <property type="molecule type" value="Genomic_DNA"/>
</dbReference>
<accession>A0A916IUN6</accession>
<comment type="caution">
    <text evidence="1">The sequence shown here is derived from an EMBL/GenBank/DDBJ whole genome shotgun (WGS) entry which is preliminary data.</text>
</comment>
<dbReference type="AlphaFoldDB" id="A0A916IUN6"/>
<evidence type="ECO:0000313" key="2">
    <source>
        <dbReference type="Proteomes" id="UP000672934"/>
    </source>
</evidence>
<protein>
    <recommendedName>
        <fullName evidence="3">DUF2917 domain-containing protein</fullName>
    </recommendedName>
</protein>
<evidence type="ECO:0008006" key="3">
    <source>
        <dbReference type="Google" id="ProtNLM"/>
    </source>
</evidence>
<keyword evidence="2" id="KW-1185">Reference proteome</keyword>
<gene>
    <name evidence="1" type="ORF">LMG31506_02424</name>
</gene>